<protein>
    <recommendedName>
        <fullName evidence="4">DUF5666 domain-containing protein</fullName>
    </recommendedName>
</protein>
<gene>
    <name evidence="2" type="ORF">HDG41_007241</name>
</gene>
<feature type="signal peptide" evidence="1">
    <location>
        <begin position="1"/>
        <end position="19"/>
    </location>
</feature>
<evidence type="ECO:0000256" key="1">
    <source>
        <dbReference type="SAM" id="SignalP"/>
    </source>
</evidence>
<evidence type="ECO:0008006" key="4">
    <source>
        <dbReference type="Google" id="ProtNLM"/>
    </source>
</evidence>
<name>A0A7W8LEJ9_9BURK</name>
<evidence type="ECO:0000313" key="2">
    <source>
        <dbReference type="EMBL" id="MBB5405145.1"/>
    </source>
</evidence>
<feature type="chain" id="PRO_5031398732" description="DUF5666 domain-containing protein" evidence="1">
    <location>
        <begin position="20"/>
        <end position="97"/>
    </location>
</feature>
<evidence type="ECO:0000313" key="3">
    <source>
        <dbReference type="Proteomes" id="UP000592820"/>
    </source>
</evidence>
<organism evidence="2 3">
    <name type="scientific">Paraburkholderia youngii</name>
    <dbReference type="NCBI Taxonomy" id="2782701"/>
    <lineage>
        <taxon>Bacteria</taxon>
        <taxon>Pseudomonadati</taxon>
        <taxon>Pseudomonadota</taxon>
        <taxon>Betaproteobacteria</taxon>
        <taxon>Burkholderiales</taxon>
        <taxon>Burkholderiaceae</taxon>
        <taxon>Paraburkholderia</taxon>
    </lineage>
</organism>
<comment type="caution">
    <text evidence="2">The sequence shown here is derived from an EMBL/GenBank/DDBJ whole genome shotgun (WGS) entry which is preliminary data.</text>
</comment>
<dbReference type="RefSeq" id="WP_184228682.1">
    <property type="nucleotide sequence ID" value="NZ_JACHDE010000028.1"/>
</dbReference>
<sequence>MKKLIFSLALASVASVAMAGEPVVVKDTRTYLDQGDGQKITVAGELVMKDGPWCIRKEFKREDTGPVPPTAGKQYIVMPKIAVAQTDYKCDDAGKPL</sequence>
<proteinExistence type="predicted"/>
<reference evidence="2 3" key="1">
    <citation type="submission" date="2020-08" db="EMBL/GenBank/DDBJ databases">
        <title>Genomic Encyclopedia of Type Strains, Phase IV (KMG-V): Genome sequencing to study the core and pangenomes of soil and plant-associated prokaryotes.</title>
        <authorList>
            <person name="Whitman W."/>
        </authorList>
    </citation>
    <scope>NUCLEOTIDE SEQUENCE [LARGE SCALE GENOMIC DNA]</scope>
    <source>
        <strain evidence="2 3">JPY162</strain>
    </source>
</reference>
<dbReference type="EMBL" id="JACHDE010000028">
    <property type="protein sequence ID" value="MBB5405145.1"/>
    <property type="molecule type" value="Genomic_DNA"/>
</dbReference>
<dbReference type="AlphaFoldDB" id="A0A7W8LEJ9"/>
<accession>A0A7W8LEJ9</accession>
<dbReference type="Proteomes" id="UP000592820">
    <property type="component" value="Unassembled WGS sequence"/>
</dbReference>
<keyword evidence="1" id="KW-0732">Signal</keyword>